<accession>A0ABW7Q3K9</accession>
<dbReference type="Gene3D" id="2.70.70.10">
    <property type="entry name" value="Glucose Permease (Domain IIA)"/>
    <property type="match status" value="1"/>
</dbReference>
<gene>
    <name evidence="4" type="ORF">ACH3VR_01220</name>
</gene>
<dbReference type="PANTHER" id="PTHR21666">
    <property type="entry name" value="PEPTIDASE-RELATED"/>
    <property type="match status" value="1"/>
</dbReference>
<dbReference type="EMBL" id="JBIQWL010000001">
    <property type="protein sequence ID" value="MFH8248973.1"/>
    <property type="molecule type" value="Genomic_DNA"/>
</dbReference>
<feature type="region of interest" description="Disordered" evidence="1">
    <location>
        <begin position="182"/>
        <end position="208"/>
    </location>
</feature>
<dbReference type="Proteomes" id="UP001610861">
    <property type="component" value="Unassembled WGS sequence"/>
</dbReference>
<evidence type="ECO:0000313" key="5">
    <source>
        <dbReference type="Proteomes" id="UP001610861"/>
    </source>
</evidence>
<reference evidence="4 5" key="1">
    <citation type="submission" date="2024-09" db="EMBL/GenBank/DDBJ databases">
        <authorList>
            <person name="Pan X."/>
        </authorList>
    </citation>
    <scope>NUCLEOTIDE SEQUENCE [LARGE SCALE GENOMIC DNA]</scope>
    <source>
        <strain evidence="4 5">B2969</strain>
    </source>
</reference>
<dbReference type="InterPro" id="IPR011055">
    <property type="entry name" value="Dup_hybrid_motif"/>
</dbReference>
<dbReference type="PANTHER" id="PTHR21666:SF270">
    <property type="entry name" value="MUREIN HYDROLASE ACTIVATOR ENVC"/>
    <property type="match status" value="1"/>
</dbReference>
<keyword evidence="2" id="KW-1133">Transmembrane helix</keyword>
<sequence length="454" mass="47333">MSVQGTVWSGPGAAEVEPFVIEPIVAATIVAEPVVAEAVVAGPVVAETTAPESLPVLEVERPGTRASRRVRTAPKPIAPEADEAPAHVEAVVPAAAVAWAAAAAAVAVEPQPLVPVKPVLTPTESFELIEPAAELELDEPAQADELASDDEPERLEEPQPAASDVDEFELAARLFAFTGETPVQSAAPEPEAEAPAEEPVAHVATRRQRRSGRQLAAASFSVGVMGIVGLLTVGMTTPADAVAAVSGDSTSIFADENTGTDVATEDIQAYVAPGDIQSAALDRNENYSIASMGDIAAEDGITNYSDFYVNDPNAAIQWPFAVGVPITFGFGPRSGEFHEGADFVPGEGADIQSIAAGTVRTATNSGGGYGVEVIIDHIIDGQLVSTRYAHMLYNSIKVKEGQHVEAGTILGNTGNTGHSFGAHTHFEVLQNGTTAIDPIAWLRQYAGRESLDHW</sequence>
<dbReference type="SUPFAM" id="SSF51261">
    <property type="entry name" value="Duplicated hybrid motif"/>
    <property type="match status" value="1"/>
</dbReference>
<evidence type="ECO:0000313" key="4">
    <source>
        <dbReference type="EMBL" id="MFH8248973.1"/>
    </source>
</evidence>
<keyword evidence="2" id="KW-0812">Transmembrane</keyword>
<organism evidence="4 5">
    <name type="scientific">Microbacterium alkaliflavum</name>
    <dbReference type="NCBI Taxonomy" id="3248839"/>
    <lineage>
        <taxon>Bacteria</taxon>
        <taxon>Bacillati</taxon>
        <taxon>Actinomycetota</taxon>
        <taxon>Actinomycetes</taxon>
        <taxon>Micrococcales</taxon>
        <taxon>Microbacteriaceae</taxon>
        <taxon>Microbacterium</taxon>
    </lineage>
</organism>
<dbReference type="Pfam" id="PF01551">
    <property type="entry name" value="Peptidase_M23"/>
    <property type="match status" value="1"/>
</dbReference>
<feature type="transmembrane region" description="Helical" evidence="2">
    <location>
        <begin position="215"/>
        <end position="235"/>
    </location>
</feature>
<keyword evidence="5" id="KW-1185">Reference proteome</keyword>
<keyword evidence="2" id="KW-0472">Membrane</keyword>
<evidence type="ECO:0000259" key="3">
    <source>
        <dbReference type="Pfam" id="PF01551"/>
    </source>
</evidence>
<evidence type="ECO:0000256" key="2">
    <source>
        <dbReference type="SAM" id="Phobius"/>
    </source>
</evidence>
<dbReference type="CDD" id="cd12797">
    <property type="entry name" value="M23_peptidase"/>
    <property type="match status" value="1"/>
</dbReference>
<dbReference type="RefSeq" id="WP_396638925.1">
    <property type="nucleotide sequence ID" value="NZ_JBIQWL010000001.1"/>
</dbReference>
<dbReference type="InterPro" id="IPR050570">
    <property type="entry name" value="Cell_wall_metabolism_enzyme"/>
</dbReference>
<name>A0ABW7Q3K9_9MICO</name>
<proteinExistence type="predicted"/>
<evidence type="ECO:0000256" key="1">
    <source>
        <dbReference type="SAM" id="MobiDB-lite"/>
    </source>
</evidence>
<dbReference type="InterPro" id="IPR016047">
    <property type="entry name" value="M23ase_b-sheet_dom"/>
</dbReference>
<feature type="domain" description="M23ase beta-sheet core" evidence="3">
    <location>
        <begin position="337"/>
        <end position="438"/>
    </location>
</feature>
<protein>
    <submittedName>
        <fullName evidence="4">Peptidoglycan DD-metalloendopeptidase family protein</fullName>
    </submittedName>
</protein>
<comment type="caution">
    <text evidence="4">The sequence shown here is derived from an EMBL/GenBank/DDBJ whole genome shotgun (WGS) entry which is preliminary data.</text>
</comment>